<evidence type="ECO:0000313" key="2">
    <source>
        <dbReference type="Proteomes" id="UP000288812"/>
    </source>
</evidence>
<sequence>MINLAKFLKIELFIPEEYVVKLANALNENSILKYGNYDYVFTTSKVVGNFRPIEGANPNIGEIGVVSEVDEVKMEFRIVEEDLEEVKKIVELIHPYEEPVVNIIKLVSW</sequence>
<evidence type="ECO:0000313" key="1">
    <source>
        <dbReference type="EMBL" id="RVU55755.1"/>
    </source>
</evidence>
<accession>A0A437S9F2</accession>
<dbReference type="Proteomes" id="UP000288812">
    <property type="component" value="Unassembled WGS sequence"/>
</dbReference>
<dbReference type="InterPro" id="IPR015867">
    <property type="entry name" value="N-reg_PII/ATP_PRibTrfase_C"/>
</dbReference>
<dbReference type="PANTHER" id="PTHR41774:SF1">
    <property type="entry name" value="NGG1P INTERACTING FACTOR NIF3"/>
    <property type="match status" value="1"/>
</dbReference>
<organism evidence="1 2">
    <name type="scientific">Anaerosphaera multitolerans</name>
    <dbReference type="NCBI Taxonomy" id="2487351"/>
    <lineage>
        <taxon>Bacteria</taxon>
        <taxon>Bacillati</taxon>
        <taxon>Bacillota</taxon>
        <taxon>Tissierellia</taxon>
        <taxon>Tissierellales</taxon>
        <taxon>Peptoniphilaceae</taxon>
        <taxon>Anaerosphaera</taxon>
    </lineage>
</organism>
<reference evidence="1 2" key="1">
    <citation type="submission" date="2018-11" db="EMBL/GenBank/DDBJ databases">
        <title>Genome sequencing and assembly of Anaerosphaera sp. nov., GS7-6-2.</title>
        <authorList>
            <person name="Rettenmaier R."/>
            <person name="Liebl W."/>
            <person name="Zverlov V."/>
        </authorList>
    </citation>
    <scope>NUCLEOTIDE SEQUENCE [LARGE SCALE GENOMIC DNA]</scope>
    <source>
        <strain evidence="1 2">GS7-6-2</strain>
    </source>
</reference>
<keyword evidence="2" id="KW-1185">Reference proteome</keyword>
<dbReference type="OrthoDB" id="1690807at2"/>
<dbReference type="Gene3D" id="3.30.70.120">
    <property type="match status" value="1"/>
</dbReference>
<evidence type="ECO:0008006" key="3">
    <source>
        <dbReference type="Google" id="ProtNLM"/>
    </source>
</evidence>
<comment type="caution">
    <text evidence="1">The sequence shown here is derived from an EMBL/GenBank/DDBJ whole genome shotgun (WGS) entry which is preliminary data.</text>
</comment>
<protein>
    <recommendedName>
        <fullName evidence="3">Cytochrome C biogenesis protein</fullName>
    </recommendedName>
</protein>
<dbReference type="AlphaFoldDB" id="A0A437S9F2"/>
<gene>
    <name evidence="1" type="ORF">EF514_00655</name>
</gene>
<dbReference type="InterPro" id="IPR036069">
    <property type="entry name" value="DUF34/NIF3_sf"/>
</dbReference>
<dbReference type="EMBL" id="RLIH01000001">
    <property type="protein sequence ID" value="RVU55755.1"/>
    <property type="molecule type" value="Genomic_DNA"/>
</dbReference>
<proteinExistence type="predicted"/>
<dbReference type="SUPFAM" id="SSF102705">
    <property type="entry name" value="NIF3 (NGG1p interacting factor 3)-like"/>
    <property type="match status" value="1"/>
</dbReference>
<dbReference type="PANTHER" id="PTHR41774">
    <property type="match status" value="1"/>
</dbReference>
<name>A0A437S9F2_9FIRM</name>